<feature type="compositionally biased region" description="Basic and acidic residues" evidence="1">
    <location>
        <begin position="333"/>
        <end position="343"/>
    </location>
</feature>
<dbReference type="Proteomes" id="UP001652624">
    <property type="component" value="Chromosome X"/>
</dbReference>
<dbReference type="PANTHER" id="PTHR23095">
    <property type="entry name" value="PARANEOPLASTIC ANTIGEN"/>
    <property type="match status" value="1"/>
</dbReference>
<feature type="domain" description="Paraneoplastic antigen Ma-like N-terminal" evidence="3">
    <location>
        <begin position="1"/>
        <end position="92"/>
    </location>
</feature>
<dbReference type="InterPro" id="IPR026523">
    <property type="entry name" value="PNMA"/>
</dbReference>
<evidence type="ECO:0000256" key="1">
    <source>
        <dbReference type="SAM" id="MobiDB-lite"/>
    </source>
</evidence>
<dbReference type="PANTHER" id="PTHR23095:SF4">
    <property type="entry name" value="PARANEOPLASTIC ANTIGEN-LIKE PROTEIN 5"/>
    <property type="match status" value="1"/>
</dbReference>
<organism evidence="4 5">
    <name type="scientific">Erinaceus europaeus</name>
    <name type="common">Western European hedgehog</name>
    <dbReference type="NCBI Taxonomy" id="9365"/>
    <lineage>
        <taxon>Eukaryota</taxon>
        <taxon>Metazoa</taxon>
        <taxon>Chordata</taxon>
        <taxon>Craniata</taxon>
        <taxon>Vertebrata</taxon>
        <taxon>Euteleostomi</taxon>
        <taxon>Mammalia</taxon>
        <taxon>Eutheria</taxon>
        <taxon>Laurasiatheria</taxon>
        <taxon>Eulipotyphla</taxon>
        <taxon>Erinaceidae</taxon>
        <taxon>Erinaceinae</taxon>
        <taxon>Erinaceus</taxon>
    </lineage>
</organism>
<name>A0A1S3AQS6_ERIEU</name>
<feature type="compositionally biased region" description="Low complexity" evidence="1">
    <location>
        <begin position="407"/>
        <end position="421"/>
    </location>
</feature>
<dbReference type="GeneID" id="103128207"/>
<dbReference type="InParanoid" id="A0A1S3AQS6"/>
<feature type="domain" description="Paraneoplastic antigen Ma-like C-terminal" evidence="2">
    <location>
        <begin position="162"/>
        <end position="322"/>
    </location>
</feature>
<dbReference type="RefSeq" id="XP_007539134.1">
    <property type="nucleotide sequence ID" value="XM_007539072.2"/>
</dbReference>
<accession>A0A1S3AQS6</accession>
<dbReference type="eggNOG" id="ENOG502SPHT">
    <property type="taxonomic scope" value="Eukaryota"/>
</dbReference>
<dbReference type="Pfam" id="PF14893">
    <property type="entry name" value="PNMA"/>
    <property type="match status" value="1"/>
</dbReference>
<dbReference type="CTD" id="114824"/>
<reference evidence="5" key="1">
    <citation type="submission" date="2025-08" db="UniProtKB">
        <authorList>
            <consortium name="RefSeq"/>
        </authorList>
    </citation>
    <scope>IDENTIFICATION</scope>
</reference>
<evidence type="ECO:0000313" key="5">
    <source>
        <dbReference type="RefSeq" id="XP_007539134.1"/>
    </source>
</evidence>
<evidence type="ECO:0000259" key="2">
    <source>
        <dbReference type="Pfam" id="PF14893"/>
    </source>
</evidence>
<feature type="region of interest" description="Disordered" evidence="1">
    <location>
        <begin position="369"/>
        <end position="439"/>
    </location>
</feature>
<protein>
    <submittedName>
        <fullName evidence="5">Paraneoplastic antigen-like protein 5</fullName>
    </submittedName>
</protein>
<dbReference type="InterPro" id="IPR048270">
    <property type="entry name" value="PNMA_C"/>
</dbReference>
<feature type="region of interest" description="Disordered" evidence="1">
    <location>
        <begin position="329"/>
        <end position="352"/>
    </location>
</feature>
<evidence type="ECO:0000313" key="4">
    <source>
        <dbReference type="Proteomes" id="UP001652624"/>
    </source>
</evidence>
<dbReference type="STRING" id="9365.ENSEEUP00000001847"/>
<dbReference type="AlphaFoldDB" id="A0A1S3AQS6"/>
<evidence type="ECO:0000259" key="3">
    <source>
        <dbReference type="Pfam" id="PF20846"/>
    </source>
</evidence>
<dbReference type="OrthoDB" id="115435at2759"/>
<gene>
    <name evidence="5" type="primary">PNMA5</name>
</gene>
<proteinExistence type="predicted"/>
<dbReference type="InterPro" id="IPR048271">
    <property type="entry name" value="PNMA_N"/>
</dbReference>
<sequence>MAVVLLEDWCKGMDMDPRKGLLVLGIPVECSEAEIRETLRIGLHPLCSYRMLGRMFRRQDNTKVVFIELADNVNYSMVPTKIQGRGGTWDVVVKPRNSDPEFINRLNNFLKDEGRRLSDVAQILGLRPPEKSTAEVHPRAQGGPVVLQMPQESLWYRKLPVFSGNSFPGPDEEAFDVWLEQVTETMRLWQVSEPEKRRRLIESLRGPALSVVRVLRSSNDSITVDQCLAALMQIFGDRGDQKTFQLRFLHTFPRAGEKASAFLLRLEPLLQKAVQLSPLSVQRSDSIRLKHLLARVNLSTTLRGKLELMDQRGCPPTFLELIKLTQDDEDWENSLRRPQERGRQIGRGRRAHGRRAAVAEVAELFAPSPQMCPQQPEAPTSEPGAQVLQEAMTSSVKRRRPSCLGDAESSQASEQTAAGQAIEESGNEQGAGAVSQPKP</sequence>
<keyword evidence="4" id="KW-1185">Reference proteome</keyword>
<dbReference type="Pfam" id="PF20846">
    <property type="entry name" value="PNMA_N"/>
    <property type="match status" value="1"/>
</dbReference>